<dbReference type="HOGENOM" id="CLU_130970_0_0_5"/>
<dbReference type="EMBL" id="CP001029">
    <property type="protein sequence ID" value="ACB81382.1"/>
    <property type="molecule type" value="Genomic_DNA"/>
</dbReference>
<evidence type="ECO:0000256" key="1">
    <source>
        <dbReference type="SAM" id="Coils"/>
    </source>
</evidence>
<organism evidence="3 4">
    <name type="scientific">Methylorubrum populi (strain ATCC BAA-705 / NCIMB 13946 / BJ001)</name>
    <name type="common">Methylobacterium populi</name>
    <dbReference type="NCBI Taxonomy" id="441620"/>
    <lineage>
        <taxon>Bacteria</taxon>
        <taxon>Pseudomonadati</taxon>
        <taxon>Pseudomonadota</taxon>
        <taxon>Alphaproteobacteria</taxon>
        <taxon>Hyphomicrobiales</taxon>
        <taxon>Methylobacteriaceae</taxon>
        <taxon>Methylorubrum</taxon>
    </lineage>
</organism>
<sequence>MARGGAGGRRPTRVRGRRHLKPDEIERIAREVRTWDYARTPLTWQAVIDLAEGLFLYRWSRQALESHEAIKTAFQTRQIEGPRKARRAPRDPALAIYARQVEALQDENRALKAKLAAYEQRFARWLANALTEKGMTEARLDAALPPNDRGQTDPKLRGGVK</sequence>
<protein>
    <submittedName>
        <fullName evidence="3">Uncharacterized protein</fullName>
    </submittedName>
</protein>
<evidence type="ECO:0000313" key="3">
    <source>
        <dbReference type="EMBL" id="ACB81382.1"/>
    </source>
</evidence>
<gene>
    <name evidence="3" type="ordered locus">Mpop_3231</name>
</gene>
<dbReference type="Proteomes" id="UP000007136">
    <property type="component" value="Chromosome"/>
</dbReference>
<name>B1ZHR4_METPB</name>
<dbReference type="OrthoDB" id="8455871at2"/>
<feature type="coiled-coil region" evidence="1">
    <location>
        <begin position="94"/>
        <end position="128"/>
    </location>
</feature>
<evidence type="ECO:0000313" key="4">
    <source>
        <dbReference type="Proteomes" id="UP000007136"/>
    </source>
</evidence>
<evidence type="ECO:0000256" key="2">
    <source>
        <dbReference type="SAM" id="MobiDB-lite"/>
    </source>
</evidence>
<proteinExistence type="predicted"/>
<reference evidence="3" key="1">
    <citation type="submission" date="2008-04" db="EMBL/GenBank/DDBJ databases">
        <title>Complete sequence of chromosome of Methylobacterium populi BJ001.</title>
        <authorList>
            <consortium name="US DOE Joint Genome Institute"/>
            <person name="Copeland A."/>
            <person name="Lucas S."/>
            <person name="Lapidus A."/>
            <person name="Glavina del Rio T."/>
            <person name="Dalin E."/>
            <person name="Tice H."/>
            <person name="Bruce D."/>
            <person name="Goodwin L."/>
            <person name="Pitluck S."/>
            <person name="Chertkov O."/>
            <person name="Brettin T."/>
            <person name="Detter J.C."/>
            <person name="Han C."/>
            <person name="Kuske C.R."/>
            <person name="Schmutz J."/>
            <person name="Larimer F."/>
            <person name="Land M."/>
            <person name="Hauser L."/>
            <person name="Kyrpides N."/>
            <person name="Mikhailova N."/>
            <person name="Marx C."/>
            <person name="Richardson P."/>
        </authorList>
    </citation>
    <scope>NUCLEOTIDE SEQUENCE [LARGE SCALE GENOMIC DNA]</scope>
    <source>
        <strain evidence="3">BJ001</strain>
    </source>
</reference>
<accession>B1ZHR4</accession>
<dbReference type="AlphaFoldDB" id="B1ZHR4"/>
<feature type="compositionally biased region" description="Basic and acidic residues" evidence="2">
    <location>
        <begin position="150"/>
        <end position="161"/>
    </location>
</feature>
<dbReference type="RefSeq" id="WP_012455099.1">
    <property type="nucleotide sequence ID" value="NC_010725.1"/>
</dbReference>
<dbReference type="STRING" id="441620.Mpop_3231"/>
<dbReference type="KEGG" id="mpo:Mpop_3231"/>
<keyword evidence="1" id="KW-0175">Coiled coil</keyword>
<feature type="region of interest" description="Disordered" evidence="2">
    <location>
        <begin position="137"/>
        <end position="161"/>
    </location>
</feature>